<gene>
    <name evidence="2" type="ORF">RR45_GL001585</name>
    <name evidence="3" type="ORF">SAMN02746068_00287</name>
</gene>
<feature type="signal peptide" evidence="1">
    <location>
        <begin position="1"/>
        <end position="15"/>
    </location>
</feature>
<evidence type="ECO:0000313" key="2">
    <source>
        <dbReference type="EMBL" id="PCS04281.1"/>
    </source>
</evidence>
<dbReference type="STRING" id="1122154.SAMN02746068_00287"/>
<dbReference type="RefSeq" id="WP_031365534.1">
    <property type="nucleotide sequence ID" value="NZ_FPKS01000001.1"/>
</dbReference>
<evidence type="ECO:0000313" key="4">
    <source>
        <dbReference type="Proteomes" id="UP000185655"/>
    </source>
</evidence>
<accession>A0A1K2H4E8</accession>
<evidence type="ECO:0000313" key="3">
    <source>
        <dbReference type="EMBL" id="SFZ70688.1"/>
    </source>
</evidence>
<dbReference type="Proteomes" id="UP000185655">
    <property type="component" value="Unassembled WGS sequence"/>
</dbReference>
<dbReference type="Proteomes" id="UP000218979">
    <property type="component" value="Unassembled WGS sequence"/>
</dbReference>
<organism evidence="3 4">
    <name type="scientific">Pseudolactococcus chungangensis CAU 28 = DSM 22330</name>
    <dbReference type="NCBI Taxonomy" id="1122154"/>
    <lineage>
        <taxon>Bacteria</taxon>
        <taxon>Bacillati</taxon>
        <taxon>Bacillota</taxon>
        <taxon>Bacilli</taxon>
        <taxon>Lactobacillales</taxon>
        <taxon>Streptococcaceae</taxon>
        <taxon>Pseudolactococcus</taxon>
    </lineage>
</organism>
<evidence type="ECO:0000313" key="5">
    <source>
        <dbReference type="Proteomes" id="UP000218979"/>
    </source>
</evidence>
<proteinExistence type="predicted"/>
<feature type="chain" id="PRO_5009678404" evidence="1">
    <location>
        <begin position="16"/>
        <end position="158"/>
    </location>
</feature>
<name>A0A1K2H4E8_9LACT</name>
<evidence type="ECO:0000256" key="1">
    <source>
        <dbReference type="SAM" id="SignalP"/>
    </source>
</evidence>
<protein>
    <submittedName>
        <fullName evidence="3">Uncharacterized protein</fullName>
    </submittedName>
</protein>
<dbReference type="OrthoDB" id="9969905at2"/>
<keyword evidence="1" id="KW-0732">Signal</keyword>
<dbReference type="EMBL" id="JXJT01000004">
    <property type="protein sequence ID" value="PCS04281.1"/>
    <property type="molecule type" value="Genomic_DNA"/>
</dbReference>
<dbReference type="AlphaFoldDB" id="A0A1K2H4E8"/>
<sequence length="158" mass="17578">MMKKVVVMMITPVLAASLFTAYKMSGGKNIPDSPGKIATISTLREREEKGEYAATEWPNNLQTQQIPEPPFEIVGENTIIEDVGEGTYEKACGIHFTDVSRQDVKTYVKTSVKSVGFVGKTIKDGSASYHWQGKNANKLSIDIEWYEGGKMVMTFFQN</sequence>
<reference evidence="2 5" key="1">
    <citation type="submission" date="2014-12" db="EMBL/GenBank/DDBJ databases">
        <title>Draft genome sequences of 10 type strains of Lactococcus.</title>
        <authorList>
            <person name="Sun Z."/>
            <person name="Zhong Z."/>
            <person name="Liu W."/>
            <person name="Zhang W."/>
            <person name="Zhang H."/>
        </authorList>
    </citation>
    <scope>NUCLEOTIDE SEQUENCE [LARGE SCALE GENOMIC DNA]</scope>
    <source>
        <strain evidence="2 5">DSM 22330</strain>
    </source>
</reference>
<dbReference type="EMBL" id="FPKS01000001">
    <property type="protein sequence ID" value="SFZ70688.1"/>
    <property type="molecule type" value="Genomic_DNA"/>
</dbReference>
<reference evidence="3 4" key="2">
    <citation type="submission" date="2016-11" db="EMBL/GenBank/DDBJ databases">
        <authorList>
            <person name="Jaros S."/>
            <person name="Januszkiewicz K."/>
            <person name="Wedrychowicz H."/>
        </authorList>
    </citation>
    <scope>NUCLEOTIDE SEQUENCE [LARGE SCALE GENOMIC DNA]</scope>
    <source>
        <strain evidence="3 4">DSM 22330</strain>
    </source>
</reference>
<keyword evidence="5" id="KW-1185">Reference proteome</keyword>